<organism evidence="1 2">
    <name type="scientific">Candidatus Phytoplasma oryzae</name>
    <dbReference type="NCBI Taxonomy" id="203274"/>
    <lineage>
        <taxon>Bacteria</taxon>
        <taxon>Bacillati</taxon>
        <taxon>Mycoplasmatota</taxon>
        <taxon>Mollicutes</taxon>
        <taxon>Acholeplasmatales</taxon>
        <taxon>Acholeplasmataceae</taxon>
        <taxon>Candidatus Phytoplasma</taxon>
        <taxon>16SrXI (Rice yellow dwarf group)</taxon>
    </lineage>
</organism>
<comment type="caution">
    <text evidence="1">The sequence shown here is derived from an EMBL/GenBank/DDBJ whole genome shotgun (WGS) entry which is preliminary data.</text>
</comment>
<dbReference type="RefSeq" id="WP_066540819.1">
    <property type="nucleotide sequence ID" value="NZ_LTBM01000028.1"/>
</dbReference>
<dbReference type="Proteomes" id="UP000070069">
    <property type="component" value="Unassembled WGS sequence"/>
</dbReference>
<evidence type="ECO:0000313" key="1">
    <source>
        <dbReference type="EMBL" id="KXT29013.1"/>
    </source>
</evidence>
<sequence length="94" mass="11594">MNLIKTEISKSKIKYYLLLYRLFISHKAFPFVIEYEHGLDEIKTMDLDLLEEIDKYYQAAEKKISFTYQEWLANLNDEERIYVERKFEEFIAYY</sequence>
<accession>A0A139JPV0</accession>
<protein>
    <submittedName>
        <fullName evidence="1">Uncharacterized protein</fullName>
    </submittedName>
</protein>
<gene>
    <name evidence="1" type="ORF">AXA84_0474</name>
</gene>
<name>A0A139JPV0_9MOLU</name>
<dbReference type="AlphaFoldDB" id="A0A139JPV0"/>
<reference evidence="1 2" key="1">
    <citation type="submission" date="2016-02" db="EMBL/GenBank/DDBJ databases">
        <title>A draft genome sequence of Candidatus Phytoplasma oryzae strain Mbita1, the causative agent of Napier Grass stunt disease in Kenya.</title>
        <authorList>
            <person name="Fischer A."/>
            <person name="Santa-Cruz I."/>
            <person name="Wambua L."/>
            <person name="Olds C."/>
            <person name="Midega C."/>
            <person name="Dickinson M."/>
            <person name="Kawicha P."/>
            <person name="Khan Z."/>
            <person name="Masiga D."/>
            <person name="Jores J."/>
            <person name="Bernd S."/>
        </authorList>
    </citation>
    <scope>NUCLEOTIDE SEQUENCE [LARGE SCALE GENOMIC DNA]</scope>
    <source>
        <strain evidence="1">Mbita1</strain>
    </source>
</reference>
<proteinExistence type="predicted"/>
<dbReference type="EMBL" id="LTBM01000028">
    <property type="protein sequence ID" value="KXT29013.1"/>
    <property type="molecule type" value="Genomic_DNA"/>
</dbReference>
<dbReference type="PATRIC" id="fig|203274.3.peg.327"/>
<evidence type="ECO:0000313" key="2">
    <source>
        <dbReference type="Proteomes" id="UP000070069"/>
    </source>
</evidence>